<dbReference type="Pfam" id="PF00111">
    <property type="entry name" value="Fer2"/>
    <property type="match status" value="1"/>
</dbReference>
<dbReference type="EC" id="1.3.7.9" evidence="7"/>
<keyword evidence="8" id="KW-1185">Reference proteome</keyword>
<feature type="domain" description="2Fe-2S ferredoxin-type" evidence="6">
    <location>
        <begin position="3"/>
        <end position="79"/>
    </location>
</feature>
<dbReference type="NCBIfam" id="TIGR03193">
    <property type="entry name" value="4hydroxCoAred"/>
    <property type="match status" value="1"/>
</dbReference>
<comment type="caution">
    <text evidence="7">The sequence shown here is derived from an EMBL/GenBank/DDBJ whole genome shotgun (WGS) entry which is preliminary data.</text>
</comment>
<dbReference type="Proteomes" id="UP000615989">
    <property type="component" value="Unassembled WGS sequence"/>
</dbReference>
<proteinExistence type="predicted"/>
<dbReference type="InterPro" id="IPR001041">
    <property type="entry name" value="2Fe-2S_ferredoxin-type"/>
</dbReference>
<evidence type="ECO:0000256" key="4">
    <source>
        <dbReference type="ARBA" id="ARBA00023004"/>
    </source>
</evidence>
<name>A0ABX1PKP0_9RHOO</name>
<evidence type="ECO:0000256" key="5">
    <source>
        <dbReference type="ARBA" id="ARBA00023014"/>
    </source>
</evidence>
<evidence type="ECO:0000256" key="3">
    <source>
        <dbReference type="ARBA" id="ARBA00023002"/>
    </source>
</evidence>
<protein>
    <submittedName>
        <fullName evidence="7">4-hydroxybenzoyl-CoA reductase subunit gamma</fullName>
        <ecNumber evidence="7">1.3.7.9</ecNumber>
    </submittedName>
</protein>
<dbReference type="InterPro" id="IPR006058">
    <property type="entry name" value="2Fe2S_fd_BS"/>
</dbReference>
<dbReference type="InterPro" id="IPR017606">
    <property type="entry name" value="4hydrxbenzoyl-CoA_Rdtase_gsu"/>
</dbReference>
<dbReference type="PROSITE" id="PS00197">
    <property type="entry name" value="2FE2S_FER_1"/>
    <property type="match status" value="1"/>
</dbReference>
<keyword evidence="3 7" id="KW-0560">Oxidoreductase</keyword>
<dbReference type="PANTHER" id="PTHR44379">
    <property type="entry name" value="OXIDOREDUCTASE WITH IRON-SULFUR SUBUNIT"/>
    <property type="match status" value="1"/>
</dbReference>
<evidence type="ECO:0000313" key="7">
    <source>
        <dbReference type="EMBL" id="NMG25089.1"/>
    </source>
</evidence>
<sequence length="158" mass="16641">MKTLLTLSVNGRPREDAVAGNALLIDYLRDTLGLTGTKQGCDGGECGACTVLVDGQPRLACCTLAHSVAGRSIETIEGLSHEGNLSRLQRAFHEHLGSQCGFCTPGMIMAAEALLRRTPQPSRDEIRAALAGNLCRCTGYVKIIESVEAAAGCEEVPA</sequence>
<dbReference type="CDD" id="cd00207">
    <property type="entry name" value="fer2"/>
    <property type="match status" value="1"/>
</dbReference>
<dbReference type="InterPro" id="IPR051452">
    <property type="entry name" value="Diverse_Oxidoreductases"/>
</dbReference>
<keyword evidence="5" id="KW-0411">Iron-sulfur</keyword>
<dbReference type="Gene3D" id="3.10.20.30">
    <property type="match status" value="1"/>
</dbReference>
<keyword evidence="2" id="KW-0479">Metal-binding</keyword>
<dbReference type="GO" id="GO:0016491">
    <property type="term" value="F:oxidoreductase activity"/>
    <property type="evidence" value="ECO:0007669"/>
    <property type="project" value="UniProtKB-KW"/>
</dbReference>
<evidence type="ECO:0000313" key="8">
    <source>
        <dbReference type="Proteomes" id="UP000615989"/>
    </source>
</evidence>
<dbReference type="Gene3D" id="1.10.150.120">
    <property type="entry name" value="[2Fe-2S]-binding domain"/>
    <property type="match status" value="1"/>
</dbReference>
<dbReference type="SUPFAM" id="SSF47741">
    <property type="entry name" value="CO dehydrogenase ISP C-domain like"/>
    <property type="match status" value="1"/>
</dbReference>
<dbReference type="Pfam" id="PF01799">
    <property type="entry name" value="Fer2_2"/>
    <property type="match status" value="1"/>
</dbReference>
<keyword evidence="4" id="KW-0408">Iron</keyword>
<accession>A0ABX1PKP0</accession>
<dbReference type="InterPro" id="IPR036010">
    <property type="entry name" value="2Fe-2S_ferredoxin-like_sf"/>
</dbReference>
<dbReference type="EMBL" id="WTVG01000024">
    <property type="protein sequence ID" value="NMG25089.1"/>
    <property type="molecule type" value="Genomic_DNA"/>
</dbReference>
<dbReference type="SUPFAM" id="SSF54292">
    <property type="entry name" value="2Fe-2S ferredoxin-like"/>
    <property type="match status" value="1"/>
</dbReference>
<evidence type="ECO:0000256" key="1">
    <source>
        <dbReference type="ARBA" id="ARBA00022714"/>
    </source>
</evidence>
<organism evidence="7 8">
    <name type="scientific">Aromatoleum anaerobium</name>
    <dbReference type="NCBI Taxonomy" id="182180"/>
    <lineage>
        <taxon>Bacteria</taxon>
        <taxon>Pseudomonadati</taxon>
        <taxon>Pseudomonadota</taxon>
        <taxon>Betaproteobacteria</taxon>
        <taxon>Rhodocyclales</taxon>
        <taxon>Rhodocyclaceae</taxon>
        <taxon>Aromatoleum</taxon>
    </lineage>
</organism>
<dbReference type="InterPro" id="IPR036884">
    <property type="entry name" value="2Fe-2S-bd_dom_sf"/>
</dbReference>
<dbReference type="PROSITE" id="PS51085">
    <property type="entry name" value="2FE2S_FER_2"/>
    <property type="match status" value="1"/>
</dbReference>
<dbReference type="InterPro" id="IPR012675">
    <property type="entry name" value="Beta-grasp_dom_sf"/>
</dbReference>
<evidence type="ECO:0000256" key="2">
    <source>
        <dbReference type="ARBA" id="ARBA00022723"/>
    </source>
</evidence>
<dbReference type="RefSeq" id="WP_169118453.1">
    <property type="nucleotide sequence ID" value="NZ_WTVG02000035.1"/>
</dbReference>
<reference evidence="7" key="1">
    <citation type="submission" date="2019-12" db="EMBL/GenBank/DDBJ databases">
        <title>Comparative genomics gives insights into the taxonomy of the Azoarcus-Aromatoleum group and reveals separate origins of nif in the plant-associated Azoarcus and non-plant-associated Aromatoleum sub-groups.</title>
        <authorList>
            <person name="Lafos M."/>
            <person name="Maluk M."/>
            <person name="Batista M."/>
            <person name="Junghare M."/>
            <person name="Carmona M."/>
            <person name="Faoro H."/>
            <person name="Cruz L.M."/>
            <person name="Battistoni F."/>
            <person name="De Souza E."/>
            <person name="Pedrosa F."/>
            <person name="Chen W.-M."/>
            <person name="Poole P.S."/>
            <person name="Dixon R.A."/>
            <person name="James E.K."/>
        </authorList>
    </citation>
    <scope>NUCLEOTIDE SEQUENCE</scope>
    <source>
        <strain evidence="7">LuFRes1</strain>
    </source>
</reference>
<dbReference type="PANTHER" id="PTHR44379:SF8">
    <property type="entry name" value="XANTHINE DEHYDROGENASE IRON-SULFUR-BINDING SUBUNIT XDHC-RELATED"/>
    <property type="match status" value="1"/>
</dbReference>
<dbReference type="InterPro" id="IPR002888">
    <property type="entry name" value="2Fe-2S-bd"/>
</dbReference>
<keyword evidence="1" id="KW-0001">2Fe-2S</keyword>
<evidence type="ECO:0000259" key="6">
    <source>
        <dbReference type="PROSITE" id="PS51085"/>
    </source>
</evidence>
<gene>
    <name evidence="7" type="primary">hcrC</name>
    <name evidence="7" type="ORF">GO606_10190</name>
</gene>